<dbReference type="SUPFAM" id="SSF51905">
    <property type="entry name" value="FAD/NAD(P)-binding domain"/>
    <property type="match status" value="1"/>
</dbReference>
<dbReference type="RefSeq" id="WP_104424430.1">
    <property type="nucleotide sequence ID" value="NZ_PTIY01000010.1"/>
</dbReference>
<dbReference type="InterPro" id="IPR002938">
    <property type="entry name" value="FAD-bd"/>
</dbReference>
<evidence type="ECO:0000256" key="7">
    <source>
        <dbReference type="ARBA" id="ARBA00023033"/>
    </source>
</evidence>
<dbReference type="GO" id="GO:0006744">
    <property type="term" value="P:ubiquinone biosynthetic process"/>
    <property type="evidence" value="ECO:0007669"/>
    <property type="project" value="UniProtKB-UniPathway"/>
</dbReference>
<dbReference type="EMBL" id="PTIY01000010">
    <property type="protein sequence ID" value="PPK69340.1"/>
    <property type="molecule type" value="Genomic_DNA"/>
</dbReference>
<dbReference type="PANTHER" id="PTHR43876">
    <property type="entry name" value="UBIQUINONE BIOSYNTHESIS MONOOXYGENASE COQ6, MITOCHONDRIAL"/>
    <property type="match status" value="1"/>
</dbReference>
<accession>A0A2S6GVY5</accession>
<dbReference type="InterPro" id="IPR010971">
    <property type="entry name" value="UbiH/COQ6"/>
</dbReference>
<comment type="pathway">
    <text evidence="2">Cofactor biosynthesis; ubiquinone biosynthesis.</text>
</comment>
<dbReference type="NCBIfam" id="TIGR01988">
    <property type="entry name" value="Ubi-OHases"/>
    <property type="match status" value="1"/>
</dbReference>
<comment type="cofactor">
    <cofactor evidence="1">
        <name>FAD</name>
        <dbReference type="ChEBI" id="CHEBI:57692"/>
    </cofactor>
</comment>
<dbReference type="FunFam" id="3.50.50.60:FF:000021">
    <property type="entry name" value="Ubiquinone biosynthesis monooxygenase COQ6"/>
    <property type="match status" value="1"/>
</dbReference>
<dbReference type="GO" id="GO:0071949">
    <property type="term" value="F:FAD binding"/>
    <property type="evidence" value="ECO:0007669"/>
    <property type="project" value="InterPro"/>
</dbReference>
<comment type="caution">
    <text evidence="10">The sequence shown here is derived from an EMBL/GenBank/DDBJ whole genome shotgun (WGS) entry which is preliminary data.</text>
</comment>
<dbReference type="AlphaFoldDB" id="A0A2S6GVY5"/>
<evidence type="ECO:0000256" key="2">
    <source>
        <dbReference type="ARBA" id="ARBA00004749"/>
    </source>
</evidence>
<dbReference type="PANTHER" id="PTHR43876:SF10">
    <property type="entry name" value="3-DEMETHOXYUBIQUINOL 3-HYDROXYLASE"/>
    <property type="match status" value="1"/>
</dbReference>
<evidence type="ECO:0000256" key="5">
    <source>
        <dbReference type="ARBA" id="ARBA00022827"/>
    </source>
</evidence>
<dbReference type="PRINTS" id="PR00420">
    <property type="entry name" value="RNGMNOXGNASE"/>
</dbReference>
<evidence type="ECO:0000256" key="8">
    <source>
        <dbReference type="ARBA" id="ARBA00065734"/>
    </source>
</evidence>
<keyword evidence="11" id="KW-1185">Reference proteome</keyword>
<dbReference type="InterPro" id="IPR036188">
    <property type="entry name" value="FAD/NAD-bd_sf"/>
</dbReference>
<keyword evidence="4" id="KW-0285">Flavoprotein</keyword>
<dbReference type="GO" id="GO:0008682">
    <property type="term" value="F:3-demethoxyubiquinol 3-hydroxylase activity"/>
    <property type="evidence" value="ECO:0007669"/>
    <property type="project" value="TreeGrafter"/>
</dbReference>
<sequence length="405" mass="44187">MKENFDVVVVGGGMVGAAVACGLGGSPLRVAVIESAPPQAFAADQPHDLRVSALSIASKNILETVGAWRGVANRRLCPFRRMRVWETAGDTEFCSDDINYPELGYIVENRVTQLALLERLQDFDNVELMCPAAINKINYSAGKSTEVELNDGRILSAKVLVAADGGQSRVRQAVGLGVTSWDYKQHALVIYIETEYGQQDITWQRFVPSGPQAFLPLTGHYGSIVWYNSPDEVCRLKALSNEDLLRELTAAFPDCLGQVNAILGAASFPLKRQHAQSYVKPGVVLVGDAAHMINPLAGQGVNIGLLDAAALAEVLIDANKQGLELGDVSVLKRYEKMRRNENLKMMTVMDVFYRVFSNRVLPVKFLRNLGLGLAERILPAKNKVMRGAMGLEGNLPKLARGEPII</sequence>
<keyword evidence="7" id="KW-0503">Monooxygenase</keyword>
<reference evidence="10 11" key="1">
    <citation type="submission" date="2018-02" db="EMBL/GenBank/DDBJ databases">
        <title>Subsurface microbial communities from deep shales in Ohio and West Virginia, USA.</title>
        <authorList>
            <person name="Wrighton K."/>
        </authorList>
    </citation>
    <scope>NUCLEOTIDE SEQUENCE [LARGE SCALE GENOMIC DNA]</scope>
    <source>
        <strain evidence="10 11">OWC-G53F</strain>
    </source>
</reference>
<keyword evidence="6" id="KW-0560">Oxidoreductase</keyword>
<comment type="subunit">
    <text evidence="8">Component of the Ubi complex metabolon, which regroups five ubiquinone biosynthesis proteins (UbiE, UbiF, UbiG, UbiH and UbiI) and two accessory factors (UbiK and the lipid-binding protein UbiJ).</text>
</comment>
<gene>
    <name evidence="10" type="ORF">B0F88_110126</name>
</gene>
<evidence type="ECO:0000259" key="9">
    <source>
        <dbReference type="Pfam" id="PF01494"/>
    </source>
</evidence>
<evidence type="ECO:0000313" key="10">
    <source>
        <dbReference type="EMBL" id="PPK69340.1"/>
    </source>
</evidence>
<evidence type="ECO:0000256" key="3">
    <source>
        <dbReference type="ARBA" id="ARBA00005349"/>
    </source>
</evidence>
<dbReference type="Pfam" id="PF01494">
    <property type="entry name" value="FAD_binding_3"/>
    <property type="match status" value="1"/>
</dbReference>
<dbReference type="OrthoDB" id="9769565at2"/>
<dbReference type="InterPro" id="IPR051205">
    <property type="entry name" value="UbiH/COQ6_monooxygenase"/>
</dbReference>
<dbReference type="UniPathway" id="UPA00232"/>
<dbReference type="GO" id="GO:0110142">
    <property type="term" value="C:ubiquinone biosynthesis complex"/>
    <property type="evidence" value="ECO:0007669"/>
    <property type="project" value="UniProtKB-ARBA"/>
</dbReference>
<protein>
    <submittedName>
        <fullName evidence="10">2-octaprenyl-3-methyl-6-methoxy-1,4-benzoquinol hydroxylase</fullName>
    </submittedName>
</protein>
<comment type="similarity">
    <text evidence="3">Belongs to the UbiH/COQ6 family.</text>
</comment>
<feature type="domain" description="FAD-binding" evidence="9">
    <location>
        <begin position="5"/>
        <end position="340"/>
    </location>
</feature>
<dbReference type="PROSITE" id="PS51257">
    <property type="entry name" value="PROKAR_LIPOPROTEIN"/>
    <property type="match status" value="1"/>
</dbReference>
<name>A0A2S6GVY5_9GAMM</name>
<evidence type="ECO:0000256" key="4">
    <source>
        <dbReference type="ARBA" id="ARBA00022630"/>
    </source>
</evidence>
<proteinExistence type="inferred from homology"/>
<keyword evidence="5" id="KW-0274">FAD</keyword>
<evidence type="ECO:0000256" key="6">
    <source>
        <dbReference type="ARBA" id="ARBA00023002"/>
    </source>
</evidence>
<evidence type="ECO:0000256" key="1">
    <source>
        <dbReference type="ARBA" id="ARBA00001974"/>
    </source>
</evidence>
<evidence type="ECO:0000313" key="11">
    <source>
        <dbReference type="Proteomes" id="UP000238071"/>
    </source>
</evidence>
<organism evidence="10 11">
    <name type="scientific">Methylobacter tundripaludum</name>
    <dbReference type="NCBI Taxonomy" id="173365"/>
    <lineage>
        <taxon>Bacteria</taxon>
        <taxon>Pseudomonadati</taxon>
        <taxon>Pseudomonadota</taxon>
        <taxon>Gammaproteobacteria</taxon>
        <taxon>Methylococcales</taxon>
        <taxon>Methylococcaceae</taxon>
        <taxon>Methylobacter</taxon>
    </lineage>
</organism>
<dbReference type="Proteomes" id="UP000238071">
    <property type="component" value="Unassembled WGS sequence"/>
</dbReference>
<dbReference type="Gene3D" id="3.50.50.60">
    <property type="entry name" value="FAD/NAD(P)-binding domain"/>
    <property type="match status" value="2"/>
</dbReference>